<dbReference type="InterPro" id="IPR009057">
    <property type="entry name" value="Homeodomain-like_sf"/>
</dbReference>
<evidence type="ECO:0000259" key="5">
    <source>
        <dbReference type="PROSITE" id="PS50977"/>
    </source>
</evidence>
<feature type="domain" description="HTH tetR-type" evidence="5">
    <location>
        <begin position="17"/>
        <end position="76"/>
    </location>
</feature>
<reference evidence="7" key="1">
    <citation type="submission" date="2016-10" db="EMBL/GenBank/DDBJ databases">
        <authorList>
            <person name="Varghese N."/>
            <person name="Submissions S."/>
        </authorList>
    </citation>
    <scope>NUCLEOTIDE SEQUENCE [LARGE SCALE GENOMIC DNA]</scope>
    <source>
        <strain evidence="7">DSM 46838</strain>
    </source>
</reference>
<evidence type="ECO:0000256" key="4">
    <source>
        <dbReference type="PROSITE-ProRule" id="PRU00335"/>
    </source>
</evidence>
<proteinExistence type="predicted"/>
<dbReference type="PROSITE" id="PS01081">
    <property type="entry name" value="HTH_TETR_1"/>
    <property type="match status" value="1"/>
</dbReference>
<protein>
    <submittedName>
        <fullName evidence="6">DNA-binding transcriptional regulator, AcrR family</fullName>
    </submittedName>
</protein>
<dbReference type="STRING" id="1798228.SAMN05216574_12420"/>
<dbReference type="GO" id="GO:0000976">
    <property type="term" value="F:transcription cis-regulatory region binding"/>
    <property type="evidence" value="ECO:0007669"/>
    <property type="project" value="TreeGrafter"/>
</dbReference>
<keyword evidence="7" id="KW-1185">Reference proteome</keyword>
<sequence length="223" mass="23852">MTSTSETSARPLRRDAARNRELLLAAARDVFARRGLEATLDDVAREAGVGVGTAYRHFANKHELASAVLDEVFATMSAHADAALADEDAWRGLVGFLESAMDLQSVNRGLREVLMSSTDPRNLQQLQDRLMEPFVALVERAQAAGEVRADVTMADFALLTVMLCAVADLTEGTAPTVWRRFLALLLPGLRPGGPSLPSDGLTAAQLTAATFTRCQRMSGGGPA</sequence>
<feature type="DNA-binding region" description="H-T-H motif" evidence="4">
    <location>
        <begin position="39"/>
        <end position="58"/>
    </location>
</feature>
<name>A0A1I2L027_9ACTN</name>
<dbReference type="OrthoDB" id="9795011at2"/>
<keyword evidence="3" id="KW-0804">Transcription</keyword>
<organism evidence="6 7">
    <name type="scientific">Blastococcus tunisiensis</name>
    <dbReference type="NCBI Taxonomy" id="1798228"/>
    <lineage>
        <taxon>Bacteria</taxon>
        <taxon>Bacillati</taxon>
        <taxon>Actinomycetota</taxon>
        <taxon>Actinomycetes</taxon>
        <taxon>Geodermatophilales</taxon>
        <taxon>Geodermatophilaceae</taxon>
        <taxon>Blastococcus</taxon>
    </lineage>
</organism>
<dbReference type="InterPro" id="IPR023772">
    <property type="entry name" value="DNA-bd_HTH_TetR-type_CS"/>
</dbReference>
<dbReference type="Gene3D" id="1.10.357.10">
    <property type="entry name" value="Tetracycline Repressor, domain 2"/>
    <property type="match status" value="1"/>
</dbReference>
<dbReference type="GO" id="GO:0003700">
    <property type="term" value="F:DNA-binding transcription factor activity"/>
    <property type="evidence" value="ECO:0007669"/>
    <property type="project" value="TreeGrafter"/>
</dbReference>
<keyword evidence="2 4" id="KW-0238">DNA-binding</keyword>
<dbReference type="EMBL" id="FOND01000024">
    <property type="protein sequence ID" value="SFF71850.1"/>
    <property type="molecule type" value="Genomic_DNA"/>
</dbReference>
<dbReference type="Proteomes" id="UP000198589">
    <property type="component" value="Unassembled WGS sequence"/>
</dbReference>
<dbReference type="PRINTS" id="PR00455">
    <property type="entry name" value="HTHTETR"/>
</dbReference>
<dbReference type="RefSeq" id="WP_092203054.1">
    <property type="nucleotide sequence ID" value="NZ_FOND01000024.1"/>
</dbReference>
<evidence type="ECO:0000256" key="2">
    <source>
        <dbReference type="ARBA" id="ARBA00023125"/>
    </source>
</evidence>
<dbReference type="SUPFAM" id="SSF46689">
    <property type="entry name" value="Homeodomain-like"/>
    <property type="match status" value="1"/>
</dbReference>
<gene>
    <name evidence="6" type="ORF">SAMN05216574_12420</name>
</gene>
<dbReference type="PROSITE" id="PS50977">
    <property type="entry name" value="HTH_TETR_2"/>
    <property type="match status" value="1"/>
</dbReference>
<dbReference type="InterPro" id="IPR036271">
    <property type="entry name" value="Tet_transcr_reg_TetR-rel_C_sf"/>
</dbReference>
<dbReference type="AlphaFoldDB" id="A0A1I2L027"/>
<dbReference type="Pfam" id="PF21597">
    <property type="entry name" value="TetR_C_43"/>
    <property type="match status" value="1"/>
</dbReference>
<evidence type="ECO:0000313" key="7">
    <source>
        <dbReference type="Proteomes" id="UP000198589"/>
    </source>
</evidence>
<dbReference type="PANTHER" id="PTHR30055:SF234">
    <property type="entry name" value="HTH-TYPE TRANSCRIPTIONAL REGULATOR BETI"/>
    <property type="match status" value="1"/>
</dbReference>
<keyword evidence="1" id="KW-0805">Transcription regulation</keyword>
<evidence type="ECO:0000313" key="6">
    <source>
        <dbReference type="EMBL" id="SFF71850.1"/>
    </source>
</evidence>
<dbReference type="InterPro" id="IPR001647">
    <property type="entry name" value="HTH_TetR"/>
</dbReference>
<evidence type="ECO:0000256" key="1">
    <source>
        <dbReference type="ARBA" id="ARBA00023015"/>
    </source>
</evidence>
<dbReference type="SUPFAM" id="SSF48498">
    <property type="entry name" value="Tetracyclin repressor-like, C-terminal domain"/>
    <property type="match status" value="1"/>
</dbReference>
<evidence type="ECO:0000256" key="3">
    <source>
        <dbReference type="ARBA" id="ARBA00023163"/>
    </source>
</evidence>
<accession>A0A1I2L027</accession>
<dbReference type="Pfam" id="PF00440">
    <property type="entry name" value="TetR_N"/>
    <property type="match status" value="1"/>
</dbReference>
<dbReference type="InterPro" id="IPR049445">
    <property type="entry name" value="TetR_SbtR-like_C"/>
</dbReference>
<dbReference type="PANTHER" id="PTHR30055">
    <property type="entry name" value="HTH-TYPE TRANSCRIPTIONAL REGULATOR RUTR"/>
    <property type="match status" value="1"/>
</dbReference>
<dbReference type="InterPro" id="IPR050109">
    <property type="entry name" value="HTH-type_TetR-like_transc_reg"/>
</dbReference>